<dbReference type="PROSITE" id="PS51257">
    <property type="entry name" value="PROKAR_LIPOPROTEIN"/>
    <property type="match status" value="1"/>
</dbReference>
<sequence>MAKFWGSDVRKFILSVLAVLLFVGCASEQVDEILGLSKPKDDPEVVQMMDAIYLHNQKEYKKAFRRFERYAKEGNVLAMYQVGLCYRDGLGVSKDMLRALFWFKTAGRYGHKDALRNAGYIYEYGLGVNKNVKKAMAYYYEAVNLGSNEAAFELGSLYLLQNEFKDARYFLNLSCGGGVKEACDKLATMKF</sequence>
<dbReference type="EC" id="3.5.2.6" evidence="2"/>
<protein>
    <recommendedName>
        <fullName evidence="2">beta-lactamase</fullName>
        <ecNumber evidence="2">3.5.2.6</ecNumber>
    </recommendedName>
</protein>
<dbReference type="RefSeq" id="WP_009651187.1">
    <property type="nucleotide sequence ID" value="NC_009715.2"/>
</dbReference>
<dbReference type="InterPro" id="IPR006597">
    <property type="entry name" value="Sel1-like"/>
</dbReference>
<reference evidence="5" key="1">
    <citation type="submission" date="2016-07" db="EMBL/GenBank/DDBJ databases">
        <title>Comparative genomics of the Campylobacter concisus group.</title>
        <authorList>
            <person name="Miller W.G."/>
            <person name="Yee E."/>
            <person name="Chapman M.H."/>
            <person name="Huynh S."/>
            <person name="Bono J.L."/>
            <person name="On S.L.W."/>
            <person name="StLeger J."/>
            <person name="Foster G."/>
            <person name="Parker C.T."/>
        </authorList>
    </citation>
    <scope>NUCLEOTIDE SEQUENCE</scope>
    <source>
        <strain evidence="5">525.92</strain>
    </source>
</reference>
<dbReference type="PANTHER" id="PTHR45011">
    <property type="entry name" value="DAP3-BINDING CELL DEATH ENHANCER 1"/>
    <property type="match status" value="1"/>
</dbReference>
<evidence type="ECO:0000313" key="6">
    <source>
        <dbReference type="Proteomes" id="UP000006380"/>
    </source>
</evidence>
<dbReference type="Gene3D" id="1.25.40.10">
    <property type="entry name" value="Tetratricopeptide repeat domain"/>
    <property type="match status" value="1"/>
</dbReference>
<evidence type="ECO:0000256" key="2">
    <source>
        <dbReference type="ARBA" id="ARBA00012865"/>
    </source>
</evidence>
<proteinExistence type="predicted"/>
<dbReference type="EMBL" id="CP000767">
    <property type="protein sequence ID" value="EAU01314.1"/>
    <property type="molecule type" value="Genomic_DNA"/>
</dbReference>
<dbReference type="SMART" id="SM00671">
    <property type="entry name" value="SEL1"/>
    <property type="match status" value="3"/>
</dbReference>
<evidence type="ECO:0000256" key="4">
    <source>
        <dbReference type="ARBA" id="ARBA00023251"/>
    </source>
</evidence>
<dbReference type="GO" id="GO:0008800">
    <property type="term" value="F:beta-lactamase activity"/>
    <property type="evidence" value="ECO:0007669"/>
    <property type="project" value="UniProtKB-EC"/>
</dbReference>
<dbReference type="Pfam" id="PF08238">
    <property type="entry name" value="Sel1"/>
    <property type="match status" value="2"/>
</dbReference>
<organism evidence="5 6">
    <name type="scientific">Campylobacter curvus (strain 525.92)</name>
    <dbReference type="NCBI Taxonomy" id="360105"/>
    <lineage>
        <taxon>Bacteria</taxon>
        <taxon>Pseudomonadati</taxon>
        <taxon>Campylobacterota</taxon>
        <taxon>Epsilonproteobacteria</taxon>
        <taxon>Campylobacterales</taxon>
        <taxon>Campylobacteraceae</taxon>
        <taxon>Campylobacter</taxon>
    </lineage>
</organism>
<accession>A7GZF1</accession>
<dbReference type="GeneID" id="61002592"/>
<keyword evidence="6" id="KW-1185">Reference proteome</keyword>
<dbReference type="SUPFAM" id="SSF81901">
    <property type="entry name" value="HCP-like"/>
    <property type="match status" value="1"/>
</dbReference>
<evidence type="ECO:0000313" key="5">
    <source>
        <dbReference type="EMBL" id="EAU01314.1"/>
    </source>
</evidence>
<dbReference type="OrthoDB" id="5397369at2"/>
<dbReference type="HOGENOM" id="CLU_000288_36_12_7"/>
<name>A7GZF1_CAMC5</name>
<dbReference type="AlphaFoldDB" id="A7GZF1"/>
<dbReference type="GO" id="GO:0046677">
    <property type="term" value="P:response to antibiotic"/>
    <property type="evidence" value="ECO:0007669"/>
    <property type="project" value="UniProtKB-KW"/>
</dbReference>
<dbReference type="KEGG" id="ccv:CCV52592_0250"/>
<dbReference type="STRING" id="360105.CCV52592_0250"/>
<evidence type="ECO:0000256" key="3">
    <source>
        <dbReference type="ARBA" id="ARBA00023157"/>
    </source>
</evidence>
<dbReference type="PANTHER" id="PTHR45011:SF1">
    <property type="entry name" value="DAP3-BINDING CELL DEATH ENHANCER 1"/>
    <property type="match status" value="1"/>
</dbReference>
<keyword evidence="4" id="KW-0046">Antibiotic resistance</keyword>
<dbReference type="Proteomes" id="UP000006380">
    <property type="component" value="Chromosome"/>
</dbReference>
<dbReference type="InterPro" id="IPR011990">
    <property type="entry name" value="TPR-like_helical_dom_sf"/>
</dbReference>
<keyword evidence="3" id="KW-1015">Disulfide bond</keyword>
<comment type="catalytic activity">
    <reaction evidence="1">
        <text>a beta-lactam + H2O = a substituted beta-amino acid</text>
        <dbReference type="Rhea" id="RHEA:20401"/>
        <dbReference type="ChEBI" id="CHEBI:15377"/>
        <dbReference type="ChEBI" id="CHEBI:35627"/>
        <dbReference type="ChEBI" id="CHEBI:140347"/>
        <dbReference type="EC" id="3.5.2.6"/>
    </reaction>
</comment>
<gene>
    <name evidence="5" type="ORF">CCV52592_0250</name>
</gene>
<dbReference type="InterPro" id="IPR052748">
    <property type="entry name" value="ISR_Activator"/>
</dbReference>
<evidence type="ECO:0000256" key="1">
    <source>
        <dbReference type="ARBA" id="ARBA00001526"/>
    </source>
</evidence>